<sequence>MAPYVPGPRYPSASGSVAASGTTSVSRPDPYPAVKPDKFVASASTSKHLSRQALKLLSAIEGDRKLAASVMDAAQRGHNQEVLRLLRSTGISVPIVVKVTPAVIQIALRPDTDPNDCCELHVKMRWSQPV</sequence>
<dbReference type="OrthoDB" id="2615349at2"/>
<evidence type="ECO:0000313" key="2">
    <source>
        <dbReference type="EMBL" id="RJG22905.1"/>
    </source>
</evidence>
<name>A0A3A3GG78_PANTH</name>
<reference evidence="2 3" key="1">
    <citation type="submission" date="2018-09" db="EMBL/GenBank/DDBJ databases">
        <title>Paenibacillus SK2017-BO5.</title>
        <authorList>
            <person name="Piskunova J.V."/>
            <person name="Dubiley S.A."/>
            <person name="Severinov K.V."/>
        </authorList>
    </citation>
    <scope>NUCLEOTIDE SEQUENCE [LARGE SCALE GENOMIC DNA]</scope>
    <source>
        <strain evidence="2 3">BO5</strain>
    </source>
</reference>
<protein>
    <submittedName>
        <fullName evidence="2">Uncharacterized protein</fullName>
    </submittedName>
</protein>
<proteinExistence type="predicted"/>
<dbReference type="RefSeq" id="WP_119794428.1">
    <property type="nucleotide sequence ID" value="NZ_QYZD01000013.1"/>
</dbReference>
<dbReference type="AlphaFoldDB" id="A0A3A3GG78"/>
<feature type="region of interest" description="Disordered" evidence="1">
    <location>
        <begin position="1"/>
        <end position="35"/>
    </location>
</feature>
<feature type="compositionally biased region" description="Low complexity" evidence="1">
    <location>
        <begin position="12"/>
        <end position="26"/>
    </location>
</feature>
<dbReference type="Pfam" id="PF26344">
    <property type="entry name" value="YuzC"/>
    <property type="match status" value="1"/>
</dbReference>
<accession>A0A3A3GG78</accession>
<organism evidence="2 3">
    <name type="scientific">Paenibacillus thiaminolyticus</name>
    <name type="common">Bacillus thiaminolyticus</name>
    <dbReference type="NCBI Taxonomy" id="49283"/>
    <lineage>
        <taxon>Bacteria</taxon>
        <taxon>Bacillati</taxon>
        <taxon>Bacillota</taxon>
        <taxon>Bacilli</taxon>
        <taxon>Bacillales</taxon>
        <taxon>Paenibacillaceae</taxon>
        <taxon>Paenibacillus</taxon>
    </lineage>
</organism>
<evidence type="ECO:0000313" key="3">
    <source>
        <dbReference type="Proteomes" id="UP000266177"/>
    </source>
</evidence>
<dbReference type="InterPro" id="IPR058870">
    <property type="entry name" value="YuzC"/>
</dbReference>
<evidence type="ECO:0000256" key="1">
    <source>
        <dbReference type="SAM" id="MobiDB-lite"/>
    </source>
</evidence>
<gene>
    <name evidence="2" type="ORF">DQX05_15220</name>
</gene>
<dbReference type="Proteomes" id="UP000266177">
    <property type="component" value="Unassembled WGS sequence"/>
</dbReference>
<comment type="caution">
    <text evidence="2">The sequence shown here is derived from an EMBL/GenBank/DDBJ whole genome shotgun (WGS) entry which is preliminary data.</text>
</comment>
<dbReference type="EMBL" id="QYZD01000013">
    <property type="protein sequence ID" value="RJG22905.1"/>
    <property type="molecule type" value="Genomic_DNA"/>
</dbReference>